<feature type="transmembrane region" description="Helical" evidence="12">
    <location>
        <begin position="75"/>
        <end position="97"/>
    </location>
</feature>
<dbReference type="AlphaFoldDB" id="A0A7S7NK96"/>
<comment type="subcellular location">
    <subcellularLocation>
        <location evidence="1">Cell membrane</location>
        <topology evidence="1">Multi-pass membrane protein</topology>
    </subcellularLocation>
</comment>
<evidence type="ECO:0000256" key="1">
    <source>
        <dbReference type="ARBA" id="ARBA00004651"/>
    </source>
</evidence>
<evidence type="ECO:0000256" key="10">
    <source>
        <dbReference type="ARBA" id="ARBA00023201"/>
    </source>
</evidence>
<reference evidence="13 14" key="1">
    <citation type="submission" date="2020-10" db="EMBL/GenBank/DDBJ databases">
        <title>Complete genome sequence of Paludibaculum fermentans P105T, a facultatively anaerobic acidobacterium capable of dissimilatory Fe(III) reduction.</title>
        <authorList>
            <person name="Dedysh S.N."/>
            <person name="Beletsky A.V."/>
            <person name="Kulichevskaya I.S."/>
            <person name="Mardanov A.V."/>
            <person name="Ravin N.V."/>
        </authorList>
    </citation>
    <scope>NUCLEOTIDE SEQUENCE [LARGE SCALE GENOMIC DNA]</scope>
    <source>
        <strain evidence="13 14">P105</strain>
    </source>
</reference>
<dbReference type="CDD" id="cd11495">
    <property type="entry name" value="SLC5sbd_NIS-like_u3"/>
    <property type="match status" value="1"/>
</dbReference>
<dbReference type="Proteomes" id="UP000593892">
    <property type="component" value="Chromosome"/>
</dbReference>
<evidence type="ECO:0000256" key="9">
    <source>
        <dbReference type="ARBA" id="ARBA00023136"/>
    </source>
</evidence>
<evidence type="ECO:0000256" key="7">
    <source>
        <dbReference type="ARBA" id="ARBA00023053"/>
    </source>
</evidence>
<evidence type="ECO:0000256" key="12">
    <source>
        <dbReference type="SAM" id="Phobius"/>
    </source>
</evidence>
<dbReference type="Gene3D" id="1.20.1730.10">
    <property type="entry name" value="Sodium/glucose cotransporter"/>
    <property type="match status" value="1"/>
</dbReference>
<evidence type="ECO:0000256" key="5">
    <source>
        <dbReference type="ARBA" id="ARBA00022692"/>
    </source>
</evidence>
<evidence type="ECO:0000256" key="6">
    <source>
        <dbReference type="ARBA" id="ARBA00022989"/>
    </source>
</evidence>
<keyword evidence="4" id="KW-1003">Cell membrane</keyword>
<dbReference type="InterPro" id="IPR001734">
    <property type="entry name" value="Na/solute_symporter"/>
</dbReference>
<feature type="transmembrane region" description="Helical" evidence="12">
    <location>
        <begin position="398"/>
        <end position="421"/>
    </location>
</feature>
<protein>
    <submittedName>
        <fullName evidence="13">Sodium:solute symporter</fullName>
    </submittedName>
</protein>
<accession>A0A7S7NK96</accession>
<keyword evidence="14" id="KW-1185">Reference proteome</keyword>
<feature type="transmembrane region" description="Helical" evidence="12">
    <location>
        <begin position="428"/>
        <end position="446"/>
    </location>
</feature>
<keyword evidence="6 12" id="KW-1133">Transmembrane helix</keyword>
<dbReference type="InterPro" id="IPR051163">
    <property type="entry name" value="Sodium:Solute_Symporter_SSF"/>
</dbReference>
<feature type="transmembrane region" description="Helical" evidence="12">
    <location>
        <begin position="44"/>
        <end position="63"/>
    </location>
</feature>
<evidence type="ECO:0000256" key="2">
    <source>
        <dbReference type="ARBA" id="ARBA00006434"/>
    </source>
</evidence>
<feature type="transmembrane region" description="Helical" evidence="12">
    <location>
        <begin position="146"/>
        <end position="167"/>
    </location>
</feature>
<dbReference type="Pfam" id="PF00474">
    <property type="entry name" value="SSF"/>
    <property type="match status" value="1"/>
</dbReference>
<dbReference type="GO" id="GO:0005886">
    <property type="term" value="C:plasma membrane"/>
    <property type="evidence" value="ECO:0007669"/>
    <property type="project" value="UniProtKB-SubCell"/>
</dbReference>
<feature type="transmembrane region" description="Helical" evidence="12">
    <location>
        <begin position="6"/>
        <end position="24"/>
    </location>
</feature>
<dbReference type="PANTHER" id="PTHR42985">
    <property type="entry name" value="SODIUM-COUPLED MONOCARBOXYLATE TRANSPORTER"/>
    <property type="match status" value="1"/>
</dbReference>
<keyword evidence="10" id="KW-0739">Sodium transport</keyword>
<evidence type="ECO:0000313" key="13">
    <source>
        <dbReference type="EMBL" id="QOY85188.1"/>
    </source>
</evidence>
<evidence type="ECO:0000256" key="4">
    <source>
        <dbReference type="ARBA" id="ARBA00022475"/>
    </source>
</evidence>
<comment type="similarity">
    <text evidence="2 11">Belongs to the sodium:solute symporter (SSF) (TC 2.A.21) family.</text>
</comment>
<sequence>MTRAFDLAIVAAYLAFMAGLGVWFSRRQTSTENYFVAKRSVPSWAMGMSMLATMVSSVTFVAYPGSSYAKDWSLLVPGFLLLALLPVIGRIIIPFYREEVGMSAYEYFQRRFGRPARVYAAIAFSLAHFSKMGFVLYLMALTIASMTGWDIVTVIFAVAVVMVFYTVIGGIEAVVWSDVVQGFVMWAGIAVALGYLLFLPPGGPGAVFAAAAHSGKFALGSPDFDFTRPTIPVAILYGLFWYGQRYVADQTMVQRYLLAKSDRGAMRGVAMGALLCVPVWAFFMLIGTCVWSFFRLTGEAIPKTIQKADQMFPYFLSAHLPPGVMGLLLAALTGAAMTMLASDLNTLSMVLVEDFYRAARPAATDKQRLKVARLLVVVVGLLNVVTAVILVQTKGSALSMWFAVSAIASGGLAGLFFLAFLSRRATRRSAWVGIVCSSVFTVWAVLTKGAAPLVNLAPFNYPGDDLTIGAVGNVILFVAGLAASLLEQPTLAGDQGTVWHWLASRQATVEKGSHA</sequence>
<proteinExistence type="inferred from homology"/>
<dbReference type="GO" id="GO:0015293">
    <property type="term" value="F:symporter activity"/>
    <property type="evidence" value="ECO:0007669"/>
    <property type="project" value="TreeGrafter"/>
</dbReference>
<keyword evidence="9 12" id="KW-0472">Membrane</keyword>
<dbReference type="NCBIfam" id="TIGR00813">
    <property type="entry name" value="sss"/>
    <property type="match status" value="1"/>
</dbReference>
<feature type="transmembrane region" description="Helical" evidence="12">
    <location>
        <begin position="314"/>
        <end position="341"/>
    </location>
</feature>
<keyword evidence="8" id="KW-0406">Ion transport</keyword>
<dbReference type="KEGG" id="pfer:IRI77_20340"/>
<feature type="transmembrane region" description="Helical" evidence="12">
    <location>
        <begin position="230"/>
        <end position="248"/>
    </location>
</feature>
<evidence type="ECO:0000256" key="11">
    <source>
        <dbReference type="RuleBase" id="RU362091"/>
    </source>
</evidence>
<dbReference type="InterPro" id="IPR038377">
    <property type="entry name" value="Na/Glc_symporter_sf"/>
</dbReference>
<feature type="transmembrane region" description="Helical" evidence="12">
    <location>
        <begin position="374"/>
        <end position="392"/>
    </location>
</feature>
<dbReference type="PROSITE" id="PS50283">
    <property type="entry name" value="NA_SOLUT_SYMP_3"/>
    <property type="match status" value="1"/>
</dbReference>
<feature type="transmembrane region" description="Helical" evidence="12">
    <location>
        <begin position="118"/>
        <end position="140"/>
    </location>
</feature>
<keyword evidence="5 12" id="KW-0812">Transmembrane</keyword>
<name>A0A7S7NK96_PALFE</name>
<keyword evidence="7" id="KW-0915">Sodium</keyword>
<dbReference type="EMBL" id="CP063849">
    <property type="protein sequence ID" value="QOY85188.1"/>
    <property type="molecule type" value="Genomic_DNA"/>
</dbReference>
<evidence type="ECO:0000313" key="14">
    <source>
        <dbReference type="Proteomes" id="UP000593892"/>
    </source>
</evidence>
<feature type="transmembrane region" description="Helical" evidence="12">
    <location>
        <begin position="466"/>
        <end position="486"/>
    </location>
</feature>
<feature type="transmembrane region" description="Helical" evidence="12">
    <location>
        <begin position="269"/>
        <end position="294"/>
    </location>
</feature>
<keyword evidence="3" id="KW-0813">Transport</keyword>
<evidence type="ECO:0000256" key="8">
    <source>
        <dbReference type="ARBA" id="ARBA00023065"/>
    </source>
</evidence>
<dbReference type="GO" id="GO:0006814">
    <property type="term" value="P:sodium ion transport"/>
    <property type="evidence" value="ECO:0007669"/>
    <property type="project" value="UniProtKB-KW"/>
</dbReference>
<evidence type="ECO:0000256" key="3">
    <source>
        <dbReference type="ARBA" id="ARBA00022448"/>
    </source>
</evidence>
<dbReference type="RefSeq" id="WP_194446858.1">
    <property type="nucleotide sequence ID" value="NZ_CP063849.1"/>
</dbReference>
<organism evidence="13 14">
    <name type="scientific">Paludibaculum fermentans</name>
    <dbReference type="NCBI Taxonomy" id="1473598"/>
    <lineage>
        <taxon>Bacteria</taxon>
        <taxon>Pseudomonadati</taxon>
        <taxon>Acidobacteriota</taxon>
        <taxon>Terriglobia</taxon>
        <taxon>Bryobacterales</taxon>
        <taxon>Bryobacteraceae</taxon>
        <taxon>Paludibaculum</taxon>
    </lineage>
</organism>
<dbReference type="PANTHER" id="PTHR42985:SF32">
    <property type="entry name" value="SODIUM IODIDE SYMPORTER"/>
    <property type="match status" value="1"/>
</dbReference>
<gene>
    <name evidence="13" type="ORF">IRI77_20340</name>
</gene>